<proteinExistence type="predicted"/>
<dbReference type="OrthoDB" id="5357075at2759"/>
<dbReference type="eggNOG" id="ENOG502S3PM">
    <property type="taxonomic scope" value="Eukaryota"/>
</dbReference>
<keyword evidence="4" id="KW-1185">Reference proteome</keyword>
<reference evidence="3" key="4">
    <citation type="journal article" date="2015" name="G3 (Bethesda)">
        <title>Genome sequences of three phytopathogenic species of the Magnaporthaceae family of fungi.</title>
        <authorList>
            <person name="Okagaki L.H."/>
            <person name="Nunes C.C."/>
            <person name="Sailsbery J."/>
            <person name="Clay B."/>
            <person name="Brown D."/>
            <person name="John T."/>
            <person name="Oh Y."/>
            <person name="Young N."/>
            <person name="Fitzgerald M."/>
            <person name="Haas B.J."/>
            <person name="Zeng Q."/>
            <person name="Young S."/>
            <person name="Adiconis X."/>
            <person name="Fan L."/>
            <person name="Levin J.Z."/>
            <person name="Mitchell T.K."/>
            <person name="Okubara P.A."/>
            <person name="Farman M.L."/>
            <person name="Kohn L.M."/>
            <person name="Birren B."/>
            <person name="Ma L.-J."/>
            <person name="Dean R.A."/>
        </authorList>
    </citation>
    <scope>NUCLEOTIDE SEQUENCE</scope>
    <source>
        <strain evidence="3">R3-111a-1</strain>
    </source>
</reference>
<sequence>MAIILPGMQAQQEDLATLFDRNMVLDQSVQQPPQQAQAQAPQITYSITQHYNHSSHVARQQQQQAQQQTEQRRFSEPSQSEYPTAEQILASHGINPSSLSPAQVNLFKDADDDQKRRLVELWGIFPPANPGFNSNSNFRNYNNYKAANDSAMAWSATSLENEEALGRLRYERLQQLRQYECEGAIAAAAARERSVMMSLDGTAVAAVPSQGRDGRWNVADESADYMMEPYMSSGYEVSSSAAAVPREYRPALDPAYRSAHSPVDWATRQRAMENQYGAFSQCRREA</sequence>
<dbReference type="RefSeq" id="XP_009225491.1">
    <property type="nucleotide sequence ID" value="XM_009227227.1"/>
</dbReference>
<dbReference type="EMBL" id="GL385399">
    <property type="protein sequence ID" value="EJT72517.1"/>
    <property type="molecule type" value="Genomic_DNA"/>
</dbReference>
<evidence type="ECO:0000256" key="1">
    <source>
        <dbReference type="SAM" id="MobiDB-lite"/>
    </source>
</evidence>
<dbReference type="VEuPathDB" id="FungiDB:GGTG_09382"/>
<dbReference type="GeneID" id="20349840"/>
<protein>
    <submittedName>
        <fullName evidence="2 3">Uncharacterized protein</fullName>
    </submittedName>
</protein>
<accession>J3P786</accession>
<reference evidence="2" key="2">
    <citation type="submission" date="2010-07" db="EMBL/GenBank/DDBJ databases">
        <authorList>
            <consortium name="The Broad Institute Genome Sequencing Platform"/>
            <consortium name="Broad Institute Genome Sequencing Center for Infectious Disease"/>
            <person name="Ma L.-J."/>
            <person name="Dead R."/>
            <person name="Young S."/>
            <person name="Zeng Q."/>
            <person name="Koehrsen M."/>
            <person name="Alvarado L."/>
            <person name="Berlin A."/>
            <person name="Chapman S.B."/>
            <person name="Chen Z."/>
            <person name="Freedman E."/>
            <person name="Gellesch M."/>
            <person name="Goldberg J."/>
            <person name="Griggs A."/>
            <person name="Gujja S."/>
            <person name="Heilman E.R."/>
            <person name="Heiman D."/>
            <person name="Hepburn T."/>
            <person name="Howarth C."/>
            <person name="Jen D."/>
            <person name="Larson L."/>
            <person name="Mehta T."/>
            <person name="Neiman D."/>
            <person name="Pearson M."/>
            <person name="Roberts A."/>
            <person name="Saif S."/>
            <person name="Shea T."/>
            <person name="Shenoy N."/>
            <person name="Sisk P."/>
            <person name="Stolte C."/>
            <person name="Sykes S."/>
            <person name="Walk T."/>
            <person name="White J."/>
            <person name="Yandava C."/>
            <person name="Haas B."/>
            <person name="Nusbaum C."/>
            <person name="Birren B."/>
        </authorList>
    </citation>
    <scope>NUCLEOTIDE SEQUENCE</scope>
    <source>
        <strain evidence="2">R3-111a-1</strain>
    </source>
</reference>
<dbReference type="Proteomes" id="UP000006039">
    <property type="component" value="Unassembled WGS sequence"/>
</dbReference>
<evidence type="ECO:0000313" key="3">
    <source>
        <dbReference type="EnsemblFungi" id="EJT72517"/>
    </source>
</evidence>
<dbReference type="STRING" id="644352.J3P786"/>
<reference evidence="4" key="1">
    <citation type="submission" date="2010-07" db="EMBL/GenBank/DDBJ databases">
        <title>The genome sequence of Gaeumannomyces graminis var. tritici strain R3-111a-1.</title>
        <authorList>
            <consortium name="The Broad Institute Genome Sequencing Platform"/>
            <person name="Ma L.-J."/>
            <person name="Dead R."/>
            <person name="Young S."/>
            <person name="Zeng Q."/>
            <person name="Koehrsen M."/>
            <person name="Alvarado L."/>
            <person name="Berlin A."/>
            <person name="Chapman S.B."/>
            <person name="Chen Z."/>
            <person name="Freedman E."/>
            <person name="Gellesch M."/>
            <person name="Goldberg J."/>
            <person name="Griggs A."/>
            <person name="Gujja S."/>
            <person name="Heilman E.R."/>
            <person name="Heiman D."/>
            <person name="Hepburn T."/>
            <person name="Howarth C."/>
            <person name="Jen D."/>
            <person name="Larson L."/>
            <person name="Mehta T."/>
            <person name="Neiman D."/>
            <person name="Pearson M."/>
            <person name="Roberts A."/>
            <person name="Saif S."/>
            <person name="Shea T."/>
            <person name="Shenoy N."/>
            <person name="Sisk P."/>
            <person name="Stolte C."/>
            <person name="Sykes S."/>
            <person name="Walk T."/>
            <person name="White J."/>
            <person name="Yandava C."/>
            <person name="Haas B."/>
            <person name="Nusbaum C."/>
            <person name="Birren B."/>
        </authorList>
    </citation>
    <scope>NUCLEOTIDE SEQUENCE [LARGE SCALE GENOMIC DNA]</scope>
    <source>
        <strain evidence="4">R3-111a-1</strain>
    </source>
</reference>
<evidence type="ECO:0000313" key="2">
    <source>
        <dbReference type="EMBL" id="EJT72517.1"/>
    </source>
</evidence>
<organism evidence="2">
    <name type="scientific">Gaeumannomyces tritici (strain R3-111a-1)</name>
    <name type="common">Wheat and barley take-all root rot fungus</name>
    <name type="synonym">Gaeumannomyces graminis var. tritici</name>
    <dbReference type="NCBI Taxonomy" id="644352"/>
    <lineage>
        <taxon>Eukaryota</taxon>
        <taxon>Fungi</taxon>
        <taxon>Dikarya</taxon>
        <taxon>Ascomycota</taxon>
        <taxon>Pezizomycotina</taxon>
        <taxon>Sordariomycetes</taxon>
        <taxon>Sordariomycetidae</taxon>
        <taxon>Magnaporthales</taxon>
        <taxon>Magnaporthaceae</taxon>
        <taxon>Gaeumannomyces</taxon>
    </lineage>
</organism>
<gene>
    <name evidence="3" type="primary">20349840</name>
    <name evidence="2" type="ORF">GGTG_09382</name>
</gene>
<reference evidence="2" key="3">
    <citation type="submission" date="2010-09" db="EMBL/GenBank/DDBJ databases">
        <title>Annotation of Gaeumannomyces graminis var. tritici R3-111a-1.</title>
        <authorList>
            <consortium name="The Broad Institute Genome Sequencing Platform"/>
            <person name="Ma L.-J."/>
            <person name="Dead R."/>
            <person name="Young S.K."/>
            <person name="Zeng Q."/>
            <person name="Gargeya S."/>
            <person name="Fitzgerald M."/>
            <person name="Haas B."/>
            <person name="Abouelleil A."/>
            <person name="Alvarado L."/>
            <person name="Arachchi H.M."/>
            <person name="Berlin A."/>
            <person name="Brown A."/>
            <person name="Chapman S.B."/>
            <person name="Chen Z."/>
            <person name="Dunbar C."/>
            <person name="Freedman E."/>
            <person name="Gearin G."/>
            <person name="Gellesch M."/>
            <person name="Goldberg J."/>
            <person name="Griggs A."/>
            <person name="Gujja S."/>
            <person name="Heiman D."/>
            <person name="Howarth C."/>
            <person name="Larson L."/>
            <person name="Lui A."/>
            <person name="MacDonald P.J.P."/>
            <person name="Mehta T."/>
            <person name="Montmayeur A."/>
            <person name="Murphy C."/>
            <person name="Neiman D."/>
            <person name="Pearson M."/>
            <person name="Priest M."/>
            <person name="Roberts A."/>
            <person name="Saif S."/>
            <person name="Shea T."/>
            <person name="Shenoy N."/>
            <person name="Sisk P."/>
            <person name="Stolte C."/>
            <person name="Sykes S."/>
            <person name="Yandava C."/>
            <person name="Wortman J."/>
            <person name="Nusbaum C."/>
            <person name="Birren B."/>
        </authorList>
    </citation>
    <scope>NUCLEOTIDE SEQUENCE</scope>
    <source>
        <strain evidence="2">R3-111a-1</strain>
    </source>
</reference>
<dbReference type="EnsemblFungi" id="EJT72517">
    <property type="protein sequence ID" value="EJT72517"/>
    <property type="gene ID" value="GGTG_09382"/>
</dbReference>
<evidence type="ECO:0000313" key="4">
    <source>
        <dbReference type="Proteomes" id="UP000006039"/>
    </source>
</evidence>
<dbReference type="HOGENOM" id="CLU_061001_0_0_1"/>
<name>J3P786_GAET3</name>
<feature type="compositionally biased region" description="Low complexity" evidence="1">
    <location>
        <begin position="59"/>
        <end position="69"/>
    </location>
</feature>
<reference evidence="3" key="5">
    <citation type="submission" date="2018-04" db="UniProtKB">
        <authorList>
            <consortium name="EnsemblFungi"/>
        </authorList>
    </citation>
    <scope>IDENTIFICATION</scope>
    <source>
        <strain evidence="3">R3-111a-1</strain>
    </source>
</reference>
<dbReference type="AlphaFoldDB" id="J3P786"/>
<feature type="region of interest" description="Disordered" evidence="1">
    <location>
        <begin position="52"/>
        <end position="83"/>
    </location>
</feature>